<dbReference type="Gene3D" id="3.40.50.720">
    <property type="entry name" value="NAD(P)-binding Rossmann-like Domain"/>
    <property type="match status" value="1"/>
</dbReference>
<sequence>MTDDDATPGGTEGTPDGSEGAPADALPDLSGRVAVVTGGGRGIGRAITLGMAAAGATVVPSARTAAEVEAVAEEARDLGVEARGITADVTDDDDVDALVEETVDAFGSLDVLVNNAGFNPGDALGDPTEVESDAVNGVLDVNLRGSFRTLRAAGEHLREAEGSVVNVASVAGEVGLPKQHPYVASKHGLVGLTKSAAMDWAPDVRVNAVAPGYVATELTETLQENERLRQSILDRTPLDRFAEPAEIAGPVVFLASDAASFVTGETLAADGGWTAR</sequence>
<dbReference type="FunFam" id="3.40.50.720:FF:000084">
    <property type="entry name" value="Short-chain dehydrogenase reductase"/>
    <property type="match status" value="1"/>
</dbReference>
<feature type="region of interest" description="Disordered" evidence="3">
    <location>
        <begin position="1"/>
        <end position="29"/>
    </location>
</feature>
<dbReference type="InterPro" id="IPR020904">
    <property type="entry name" value="Sc_DH/Rdtase_CS"/>
</dbReference>
<keyword evidence="5" id="KW-1185">Reference proteome</keyword>
<dbReference type="Proteomes" id="UP000011586">
    <property type="component" value="Unassembled WGS sequence"/>
</dbReference>
<reference evidence="4 5" key="1">
    <citation type="journal article" date="2014" name="PLoS Genet.">
        <title>Phylogenetically driven sequencing of extremely halophilic archaea reveals strategies for static and dynamic osmo-response.</title>
        <authorList>
            <person name="Becker E.A."/>
            <person name="Seitzer P.M."/>
            <person name="Tritt A."/>
            <person name="Larsen D."/>
            <person name="Krusor M."/>
            <person name="Yao A.I."/>
            <person name="Wu D."/>
            <person name="Madern D."/>
            <person name="Eisen J.A."/>
            <person name="Darling A.E."/>
            <person name="Facciotti M.T."/>
        </authorList>
    </citation>
    <scope>NUCLEOTIDE SEQUENCE [LARGE SCALE GENOMIC DNA]</scope>
    <source>
        <strain evidence="4 5">DSM 19288</strain>
    </source>
</reference>
<dbReference type="PATRIC" id="fig|1227465.4.peg.2948"/>
<evidence type="ECO:0000256" key="3">
    <source>
        <dbReference type="SAM" id="MobiDB-lite"/>
    </source>
</evidence>
<dbReference type="Pfam" id="PF13561">
    <property type="entry name" value="adh_short_C2"/>
    <property type="match status" value="1"/>
</dbReference>
<dbReference type="InterPro" id="IPR036291">
    <property type="entry name" value="NAD(P)-bd_dom_sf"/>
</dbReference>
<dbReference type="PANTHER" id="PTHR42760:SF133">
    <property type="entry name" value="3-OXOACYL-[ACYL-CARRIER-PROTEIN] REDUCTASE"/>
    <property type="match status" value="1"/>
</dbReference>
<dbReference type="GO" id="GO:0016616">
    <property type="term" value="F:oxidoreductase activity, acting on the CH-OH group of donors, NAD or NADP as acceptor"/>
    <property type="evidence" value="ECO:0007669"/>
    <property type="project" value="TreeGrafter"/>
</dbReference>
<keyword evidence="2" id="KW-0560">Oxidoreductase</keyword>
<dbReference type="PRINTS" id="PR00080">
    <property type="entry name" value="SDRFAMILY"/>
</dbReference>
<dbReference type="AlphaFoldDB" id="M0DXQ5"/>
<dbReference type="GO" id="GO:0006633">
    <property type="term" value="P:fatty acid biosynthetic process"/>
    <property type="evidence" value="ECO:0007669"/>
    <property type="project" value="TreeGrafter"/>
</dbReference>
<dbReference type="STRING" id="1227465.C463_15260"/>
<accession>M0DXQ5</accession>
<dbReference type="NCBIfam" id="NF005559">
    <property type="entry name" value="PRK07231.1"/>
    <property type="match status" value="1"/>
</dbReference>
<evidence type="ECO:0000313" key="5">
    <source>
        <dbReference type="Proteomes" id="UP000011586"/>
    </source>
</evidence>
<evidence type="ECO:0000256" key="1">
    <source>
        <dbReference type="ARBA" id="ARBA00006484"/>
    </source>
</evidence>
<dbReference type="GO" id="GO:0048038">
    <property type="term" value="F:quinone binding"/>
    <property type="evidence" value="ECO:0007669"/>
    <property type="project" value="TreeGrafter"/>
</dbReference>
<protein>
    <submittedName>
        <fullName evidence="4">Short-chain dehydrogenase/reductase SDR</fullName>
    </submittedName>
</protein>
<gene>
    <name evidence="4" type="ORF">C463_15260</name>
</gene>
<dbReference type="EMBL" id="AOJK01000072">
    <property type="protein sequence ID" value="ELZ40291.1"/>
    <property type="molecule type" value="Genomic_DNA"/>
</dbReference>
<comment type="similarity">
    <text evidence="1">Belongs to the short-chain dehydrogenases/reductases (SDR) family.</text>
</comment>
<comment type="caution">
    <text evidence="4">The sequence shown here is derived from an EMBL/GenBank/DDBJ whole genome shotgun (WGS) entry which is preliminary data.</text>
</comment>
<name>M0DXQ5_9EURY</name>
<proteinExistence type="inferred from homology"/>
<dbReference type="SUPFAM" id="SSF51735">
    <property type="entry name" value="NAD(P)-binding Rossmann-fold domains"/>
    <property type="match status" value="1"/>
</dbReference>
<dbReference type="PRINTS" id="PR00081">
    <property type="entry name" value="GDHRDH"/>
</dbReference>
<dbReference type="RefSeq" id="WP_008445284.1">
    <property type="nucleotide sequence ID" value="NZ_AOJK01000072.1"/>
</dbReference>
<dbReference type="PANTHER" id="PTHR42760">
    <property type="entry name" value="SHORT-CHAIN DEHYDROGENASES/REDUCTASES FAMILY MEMBER"/>
    <property type="match status" value="1"/>
</dbReference>
<dbReference type="PROSITE" id="PS00061">
    <property type="entry name" value="ADH_SHORT"/>
    <property type="match status" value="1"/>
</dbReference>
<dbReference type="InterPro" id="IPR002347">
    <property type="entry name" value="SDR_fam"/>
</dbReference>
<evidence type="ECO:0000256" key="2">
    <source>
        <dbReference type="ARBA" id="ARBA00023002"/>
    </source>
</evidence>
<organism evidence="4 5">
    <name type="scientific">Halorubrum californiense DSM 19288</name>
    <dbReference type="NCBI Taxonomy" id="1227465"/>
    <lineage>
        <taxon>Archaea</taxon>
        <taxon>Methanobacteriati</taxon>
        <taxon>Methanobacteriota</taxon>
        <taxon>Stenosarchaea group</taxon>
        <taxon>Halobacteria</taxon>
        <taxon>Halobacteriales</taxon>
        <taxon>Haloferacaceae</taxon>
        <taxon>Halorubrum</taxon>
    </lineage>
</organism>
<evidence type="ECO:0000313" key="4">
    <source>
        <dbReference type="EMBL" id="ELZ40291.1"/>
    </source>
</evidence>